<dbReference type="AlphaFoldDB" id="A0A919GN50"/>
<gene>
    <name evidence="2" type="ORF">GCM10017771_27520</name>
</gene>
<keyword evidence="3" id="KW-1185">Reference proteome</keyword>
<dbReference type="Proteomes" id="UP000603227">
    <property type="component" value="Unassembled WGS sequence"/>
</dbReference>
<evidence type="ECO:0000313" key="2">
    <source>
        <dbReference type="EMBL" id="GHH87239.1"/>
    </source>
</evidence>
<evidence type="ECO:0000313" key="3">
    <source>
        <dbReference type="Proteomes" id="UP000603227"/>
    </source>
</evidence>
<comment type="caution">
    <text evidence="2">The sequence shown here is derived from an EMBL/GenBank/DDBJ whole genome shotgun (WGS) entry which is preliminary data.</text>
</comment>
<organism evidence="2 3">
    <name type="scientific">Streptomyces capitiformicae</name>
    <dbReference type="NCBI Taxonomy" id="2014920"/>
    <lineage>
        <taxon>Bacteria</taxon>
        <taxon>Bacillati</taxon>
        <taxon>Actinomycetota</taxon>
        <taxon>Actinomycetes</taxon>
        <taxon>Kitasatosporales</taxon>
        <taxon>Streptomycetaceae</taxon>
        <taxon>Streptomyces</taxon>
    </lineage>
</organism>
<evidence type="ECO:0000256" key="1">
    <source>
        <dbReference type="SAM" id="MobiDB-lite"/>
    </source>
</evidence>
<accession>A0A919GN50</accession>
<name>A0A919GN50_9ACTN</name>
<reference evidence="2" key="2">
    <citation type="submission" date="2020-09" db="EMBL/GenBank/DDBJ databases">
        <authorList>
            <person name="Sun Q."/>
            <person name="Zhou Y."/>
        </authorList>
    </citation>
    <scope>NUCLEOTIDE SEQUENCE</scope>
    <source>
        <strain evidence="2">CGMCC 4.7403</strain>
    </source>
</reference>
<proteinExistence type="predicted"/>
<feature type="region of interest" description="Disordered" evidence="1">
    <location>
        <begin position="1"/>
        <end position="22"/>
    </location>
</feature>
<reference evidence="2" key="1">
    <citation type="journal article" date="2014" name="Int. J. Syst. Evol. Microbiol.">
        <title>Complete genome sequence of Corynebacterium casei LMG S-19264T (=DSM 44701T), isolated from a smear-ripened cheese.</title>
        <authorList>
            <consortium name="US DOE Joint Genome Institute (JGI-PGF)"/>
            <person name="Walter F."/>
            <person name="Albersmeier A."/>
            <person name="Kalinowski J."/>
            <person name="Ruckert C."/>
        </authorList>
    </citation>
    <scope>NUCLEOTIDE SEQUENCE</scope>
    <source>
        <strain evidence="2">CGMCC 4.7403</strain>
    </source>
</reference>
<dbReference type="EMBL" id="BNAT01000008">
    <property type="protein sequence ID" value="GHH87239.1"/>
    <property type="molecule type" value="Genomic_DNA"/>
</dbReference>
<protein>
    <submittedName>
        <fullName evidence="2">Uncharacterized protein</fullName>
    </submittedName>
</protein>
<feature type="compositionally biased region" description="Polar residues" evidence="1">
    <location>
        <begin position="10"/>
        <end position="22"/>
    </location>
</feature>
<sequence>MGGMTEPTRPKTSSPYDVNSQPVPLSDCAACQKITAKREAARAEFDYSAVSDGTVMLRAHLRTAHDQ</sequence>